<evidence type="ECO:0000256" key="1">
    <source>
        <dbReference type="SAM" id="MobiDB-lite"/>
    </source>
</evidence>
<feature type="compositionally biased region" description="Polar residues" evidence="1">
    <location>
        <begin position="74"/>
        <end position="93"/>
    </location>
</feature>
<feature type="region of interest" description="Disordered" evidence="1">
    <location>
        <begin position="222"/>
        <end position="245"/>
    </location>
</feature>
<reference evidence="2" key="1">
    <citation type="submission" date="2023-04" db="EMBL/GenBank/DDBJ databases">
        <title>Colletotrichum limetticola genome sequence.</title>
        <authorList>
            <person name="Baroncelli R."/>
        </authorList>
    </citation>
    <scope>NUCLEOTIDE SEQUENCE</scope>
    <source>
        <strain evidence="2">KLA-Anderson</strain>
    </source>
</reference>
<name>A0ABQ9PHV5_9PEZI</name>
<evidence type="ECO:0000313" key="2">
    <source>
        <dbReference type="EMBL" id="KAK0371617.1"/>
    </source>
</evidence>
<keyword evidence="3" id="KW-1185">Reference proteome</keyword>
<accession>A0ABQ9PHV5</accession>
<protein>
    <submittedName>
        <fullName evidence="2">Uncharacterized protein</fullName>
    </submittedName>
</protein>
<dbReference type="Proteomes" id="UP001169217">
    <property type="component" value="Unassembled WGS sequence"/>
</dbReference>
<feature type="compositionally biased region" description="Basic and acidic residues" evidence="1">
    <location>
        <begin position="121"/>
        <end position="131"/>
    </location>
</feature>
<proteinExistence type="predicted"/>
<sequence length="363" mass="38159">METKAQEFGGSIKQQVSRLGHEAGVFSAVIYYNPVYGRFDGAAYVPEGHDVPDVNRLLRVLLNGTGPIVLQHPARSSSSEPRTGTPLQDGNATVASENGNVVDAAVALCCMGQSSSAIDSPQKRPPDDARLHTTHGSGKGVCPDVAVGTQNCSDGPAHAGLGRMQNAASKARPISHANRSAEQRSFLAVGDAARGSVASAARQQSDPSHRKPIPLGIVESNAELGQPPASNATSAKAGLTRHAQQTARARRLHFFRLVSEIARTKGMADAQSAPVDSAIRHVDQTESTDFEGLPRIADQDHCQQTLKEQRTSMRTGPFGVLPGYIPCRLTASMAPLDLAGLGSVVVDRVGPWGSTCSVHITAS</sequence>
<evidence type="ECO:0000313" key="3">
    <source>
        <dbReference type="Proteomes" id="UP001169217"/>
    </source>
</evidence>
<feature type="region of interest" description="Disordered" evidence="1">
    <location>
        <begin position="70"/>
        <end position="93"/>
    </location>
</feature>
<gene>
    <name evidence="2" type="ORF">CLIM01_11019</name>
</gene>
<comment type="caution">
    <text evidence="2">The sequence shown here is derived from an EMBL/GenBank/DDBJ whole genome shotgun (WGS) entry which is preliminary data.</text>
</comment>
<organism evidence="2 3">
    <name type="scientific">Colletotrichum limetticola</name>
    <dbReference type="NCBI Taxonomy" id="1209924"/>
    <lineage>
        <taxon>Eukaryota</taxon>
        <taxon>Fungi</taxon>
        <taxon>Dikarya</taxon>
        <taxon>Ascomycota</taxon>
        <taxon>Pezizomycotina</taxon>
        <taxon>Sordariomycetes</taxon>
        <taxon>Hypocreomycetidae</taxon>
        <taxon>Glomerellales</taxon>
        <taxon>Glomerellaceae</taxon>
        <taxon>Colletotrichum</taxon>
        <taxon>Colletotrichum acutatum species complex</taxon>
    </lineage>
</organism>
<feature type="region of interest" description="Disordered" evidence="1">
    <location>
        <begin position="116"/>
        <end position="142"/>
    </location>
</feature>
<dbReference type="EMBL" id="JARUPT010000430">
    <property type="protein sequence ID" value="KAK0371617.1"/>
    <property type="molecule type" value="Genomic_DNA"/>
</dbReference>